<comment type="caution">
    <text evidence="1">The sequence shown here is derived from an EMBL/GenBank/DDBJ whole genome shotgun (WGS) entry which is preliminary data.</text>
</comment>
<gene>
    <name evidence="1" type="ORF">ACA29_03035</name>
</gene>
<accession>A0A0Q9YIK6</accession>
<sequence length="79" mass="8974">MHPDAEQFEQFILNKIERGTSPNNVPFAKLYVTPMGSQDEIILFANTKEAISMTEGLHRKTHEFLCGLVKRTVGISLKR</sequence>
<evidence type="ECO:0000313" key="2">
    <source>
        <dbReference type="Proteomes" id="UP000053881"/>
    </source>
</evidence>
<dbReference type="PATRIC" id="fig|217031.4.peg.1002"/>
<organism evidence="1 2">
    <name type="scientific">Lederbergia galactosidilytica</name>
    <dbReference type="NCBI Taxonomy" id="217031"/>
    <lineage>
        <taxon>Bacteria</taxon>
        <taxon>Bacillati</taxon>
        <taxon>Bacillota</taxon>
        <taxon>Bacilli</taxon>
        <taxon>Bacillales</taxon>
        <taxon>Bacillaceae</taxon>
        <taxon>Lederbergia</taxon>
    </lineage>
</organism>
<dbReference type="Proteomes" id="UP000053881">
    <property type="component" value="Unassembled WGS sequence"/>
</dbReference>
<dbReference type="EMBL" id="LGPB01000026">
    <property type="protein sequence ID" value="KRG16868.1"/>
    <property type="molecule type" value="Genomic_DNA"/>
</dbReference>
<proteinExistence type="predicted"/>
<reference evidence="1 2" key="1">
    <citation type="submission" date="2015-06" db="EMBL/GenBank/DDBJ databases">
        <title>Genome sequencing project of Bacillus galactosidilyticus PL133.</title>
        <authorList>
            <person name="Gaiero J."/>
            <person name="Nicol R."/>
            <person name="Habash M."/>
        </authorList>
    </citation>
    <scope>NUCLEOTIDE SEQUENCE [LARGE SCALE GENOMIC DNA]</scope>
    <source>
        <strain evidence="1 2">PL133</strain>
    </source>
</reference>
<evidence type="ECO:0000313" key="1">
    <source>
        <dbReference type="EMBL" id="KRG16868.1"/>
    </source>
</evidence>
<dbReference type="AlphaFoldDB" id="A0A0Q9YIK6"/>
<protein>
    <submittedName>
        <fullName evidence="1">Uncharacterized protein</fullName>
    </submittedName>
</protein>
<name>A0A0Q9YIK6_9BACI</name>